<keyword evidence="4 9" id="KW-0378">Hydrolase</keyword>
<comment type="similarity">
    <text evidence="2">Belongs to the glycosyl hydrolase 16 family.</text>
</comment>
<dbReference type="GO" id="GO:0052861">
    <property type="term" value="F:endo-1,3(4)-beta-glucanase activity"/>
    <property type="evidence" value="ECO:0007669"/>
    <property type="project" value="UniProtKB-EC"/>
</dbReference>
<sequence>MRFSTLTSAAAFFQLSIAGYVLEDDYMTDFYGSFDFFTQPDPTEGFVKYVDEDTARQTNLINASVTTGASWGVDHENECPEGRPSIRIESKKKYDSGLIVIDVAHMPFGCGTWPAFWTTGPNWPNNGEIDIIEGVNDQMSNSMTLHTGPGCTIGSDTTQFAGNVTTKNCYVKAKGQMDNAGCSIADQSTKSYGAGLNANGGGVYATQWTSDAISVFFFPRGSVPEDVLGDNPDPSGWGKPSAKFEGGCDIENTFKQQQIVFDTTFCGVWAGSSSVWGASSCSKKAATCEEWVQNNPEAFAEAYWTINALKVYQDNGEAPAPVPSSAPQQSSAAYVPEPVPTETVAVSSALAVPTGSPVIPTSAIKPSVSSVALPIPTSETVSAPASAPASAPIVTPPAYGAPSAPSVPDTLSPPVESPTASEIADGVKPVAPPTQIAAPTRSPAPTGAGGMPGFQWPVGAGGSNDNDTVPTSAPAVSPPQNTGTPTQNSSDAATVPSPTQGIPQSSGPAAAPEAPVPAPAPTSPAIAPVAAPVVPVVTDTVQAVYTVYETVYATVTASPTETPVPAPAPPAARNARMARFLREHRQRITRHHAKF</sequence>
<evidence type="ECO:0000256" key="3">
    <source>
        <dbReference type="ARBA" id="ARBA00012599"/>
    </source>
</evidence>
<dbReference type="eggNOG" id="ENOG502RGZ1">
    <property type="taxonomic scope" value="Eukaryota"/>
</dbReference>
<feature type="region of interest" description="Disordered" evidence="6">
    <location>
        <begin position="399"/>
        <end position="521"/>
    </location>
</feature>
<evidence type="ECO:0000256" key="1">
    <source>
        <dbReference type="ARBA" id="ARBA00000124"/>
    </source>
</evidence>
<dbReference type="Pfam" id="PF26113">
    <property type="entry name" value="GH16_XgeA"/>
    <property type="match status" value="1"/>
</dbReference>
<keyword evidence="10" id="KW-1185">Reference proteome</keyword>
<dbReference type="PANTHER" id="PTHR10963:SF24">
    <property type="entry name" value="GLYCOSIDASE C21B10.07-RELATED"/>
    <property type="match status" value="1"/>
</dbReference>
<evidence type="ECO:0000259" key="8">
    <source>
        <dbReference type="PROSITE" id="PS51762"/>
    </source>
</evidence>
<comment type="catalytic activity">
    <reaction evidence="1">
        <text>Endohydrolysis of (1-&gt;3)- or (1-&gt;4)-linkages in beta-D-glucans when the glucose residue whose reducing group is involved in the linkage to be hydrolyzed is itself substituted at C-3.</text>
        <dbReference type="EC" id="3.2.1.6"/>
    </reaction>
</comment>
<dbReference type="STRING" id="701091.M2V2W7"/>
<evidence type="ECO:0000256" key="2">
    <source>
        <dbReference type="ARBA" id="ARBA00006865"/>
    </source>
</evidence>
<reference evidence="9 10" key="1">
    <citation type="journal article" date="2012" name="PLoS Pathog.">
        <title>Diverse lifestyles and strategies of plant pathogenesis encoded in the genomes of eighteen Dothideomycetes fungi.</title>
        <authorList>
            <person name="Ohm R.A."/>
            <person name="Feau N."/>
            <person name="Henrissat B."/>
            <person name="Schoch C.L."/>
            <person name="Horwitz B.A."/>
            <person name="Barry K.W."/>
            <person name="Condon B.J."/>
            <person name="Copeland A.C."/>
            <person name="Dhillon B."/>
            <person name="Glaser F."/>
            <person name="Hesse C.N."/>
            <person name="Kosti I."/>
            <person name="LaButti K."/>
            <person name="Lindquist E.A."/>
            <person name="Lucas S."/>
            <person name="Salamov A.A."/>
            <person name="Bradshaw R.E."/>
            <person name="Ciuffetti L."/>
            <person name="Hamelin R.C."/>
            <person name="Kema G.H.J."/>
            <person name="Lawrence C."/>
            <person name="Scott J.A."/>
            <person name="Spatafora J.W."/>
            <person name="Turgeon B.G."/>
            <person name="de Wit P.J.G.M."/>
            <person name="Zhong S."/>
            <person name="Goodwin S.B."/>
            <person name="Grigoriev I.V."/>
        </authorList>
    </citation>
    <scope>NUCLEOTIDE SEQUENCE [LARGE SCALE GENOMIC DNA]</scope>
    <source>
        <strain evidence="10">C5 / ATCC 48332 / race O</strain>
    </source>
</reference>
<dbReference type="FunFam" id="2.60.120.200:FF:000114">
    <property type="entry name" value="Probable endo-1,3(4)-beta-glucanase NFIA_089530"/>
    <property type="match status" value="1"/>
</dbReference>
<keyword evidence="5" id="KW-0326">Glycosidase</keyword>
<dbReference type="Gene3D" id="2.60.120.200">
    <property type="match status" value="1"/>
</dbReference>
<organism evidence="9 10">
    <name type="scientific">Cochliobolus heterostrophus (strain C5 / ATCC 48332 / race O)</name>
    <name type="common">Southern corn leaf blight fungus</name>
    <name type="synonym">Bipolaris maydis</name>
    <dbReference type="NCBI Taxonomy" id="701091"/>
    <lineage>
        <taxon>Eukaryota</taxon>
        <taxon>Fungi</taxon>
        <taxon>Dikarya</taxon>
        <taxon>Ascomycota</taxon>
        <taxon>Pezizomycotina</taxon>
        <taxon>Dothideomycetes</taxon>
        <taxon>Pleosporomycetidae</taxon>
        <taxon>Pleosporales</taxon>
        <taxon>Pleosporineae</taxon>
        <taxon>Pleosporaceae</taxon>
        <taxon>Bipolaris</taxon>
    </lineage>
</organism>
<dbReference type="HOGENOM" id="CLU_016972_4_3_1"/>
<name>M2V2W7_COCH5</name>
<evidence type="ECO:0000256" key="6">
    <source>
        <dbReference type="SAM" id="MobiDB-lite"/>
    </source>
</evidence>
<accession>M2V2W7</accession>
<evidence type="ECO:0000256" key="4">
    <source>
        <dbReference type="ARBA" id="ARBA00022801"/>
    </source>
</evidence>
<dbReference type="AlphaFoldDB" id="M2V2W7"/>
<dbReference type="CDD" id="cd02181">
    <property type="entry name" value="GH16_fungal_Lam16A_glucanase"/>
    <property type="match status" value="1"/>
</dbReference>
<proteinExistence type="inferred from homology"/>
<keyword evidence="7" id="KW-0732">Signal</keyword>
<dbReference type="InterPro" id="IPR000757">
    <property type="entry name" value="Beta-glucanase-like"/>
</dbReference>
<feature type="compositionally biased region" description="Polar residues" evidence="6">
    <location>
        <begin position="478"/>
        <end position="507"/>
    </location>
</feature>
<dbReference type="OrthoDB" id="192832at2759"/>
<dbReference type="GO" id="GO:0009251">
    <property type="term" value="P:glucan catabolic process"/>
    <property type="evidence" value="ECO:0007669"/>
    <property type="project" value="TreeGrafter"/>
</dbReference>
<dbReference type="PANTHER" id="PTHR10963">
    <property type="entry name" value="GLYCOSYL HYDROLASE-RELATED"/>
    <property type="match status" value="1"/>
</dbReference>
<evidence type="ECO:0000256" key="7">
    <source>
        <dbReference type="SAM" id="SignalP"/>
    </source>
</evidence>
<feature type="domain" description="GH16" evidence="8">
    <location>
        <begin position="34"/>
        <end position="278"/>
    </location>
</feature>
<evidence type="ECO:0000313" key="9">
    <source>
        <dbReference type="EMBL" id="EMD94322.1"/>
    </source>
</evidence>
<gene>
    <name evidence="9" type="ORF">COCHEDRAFT_1211743</name>
</gene>
<protein>
    <recommendedName>
        <fullName evidence="3">endo-1,3(4)-beta-glucanase</fullName>
        <ecNumber evidence="3">3.2.1.6</ecNumber>
    </recommendedName>
</protein>
<dbReference type="PROSITE" id="PS51762">
    <property type="entry name" value="GH16_2"/>
    <property type="match status" value="1"/>
</dbReference>
<dbReference type="SUPFAM" id="SSF49899">
    <property type="entry name" value="Concanavalin A-like lectins/glucanases"/>
    <property type="match status" value="1"/>
</dbReference>
<feature type="chain" id="PRO_5004027302" description="endo-1,3(4)-beta-glucanase" evidence="7">
    <location>
        <begin position="19"/>
        <end position="595"/>
    </location>
</feature>
<reference evidence="10" key="2">
    <citation type="journal article" date="2013" name="PLoS Genet.">
        <title>Comparative genome structure, secondary metabolite, and effector coding capacity across Cochliobolus pathogens.</title>
        <authorList>
            <person name="Condon B.J."/>
            <person name="Leng Y."/>
            <person name="Wu D."/>
            <person name="Bushley K.E."/>
            <person name="Ohm R.A."/>
            <person name="Otillar R."/>
            <person name="Martin J."/>
            <person name="Schackwitz W."/>
            <person name="Grimwood J."/>
            <person name="MohdZainudin N."/>
            <person name="Xue C."/>
            <person name="Wang R."/>
            <person name="Manning V.A."/>
            <person name="Dhillon B."/>
            <person name="Tu Z.J."/>
            <person name="Steffenson B.J."/>
            <person name="Salamov A."/>
            <person name="Sun H."/>
            <person name="Lowry S."/>
            <person name="LaButti K."/>
            <person name="Han J."/>
            <person name="Copeland A."/>
            <person name="Lindquist E."/>
            <person name="Barry K."/>
            <person name="Schmutz J."/>
            <person name="Baker S.E."/>
            <person name="Ciuffetti L.M."/>
            <person name="Grigoriev I.V."/>
            <person name="Zhong S."/>
            <person name="Turgeon B.G."/>
        </authorList>
    </citation>
    <scope>NUCLEOTIDE SEQUENCE [LARGE SCALE GENOMIC DNA]</scope>
    <source>
        <strain evidence="10">C5 / ATCC 48332 / race O</strain>
    </source>
</reference>
<dbReference type="OMA" id="FYMGVDY"/>
<evidence type="ECO:0000256" key="5">
    <source>
        <dbReference type="ARBA" id="ARBA00023295"/>
    </source>
</evidence>
<dbReference type="InterPro" id="IPR050546">
    <property type="entry name" value="Glycosyl_Hydrlase_16"/>
</dbReference>
<dbReference type="EC" id="3.2.1.6" evidence="3"/>
<feature type="signal peptide" evidence="7">
    <location>
        <begin position="1"/>
        <end position="18"/>
    </location>
</feature>
<dbReference type="EMBL" id="KB445572">
    <property type="protein sequence ID" value="EMD94322.1"/>
    <property type="molecule type" value="Genomic_DNA"/>
</dbReference>
<dbReference type="InterPro" id="IPR013320">
    <property type="entry name" value="ConA-like_dom_sf"/>
</dbReference>
<dbReference type="Proteomes" id="UP000016936">
    <property type="component" value="Unassembled WGS sequence"/>
</dbReference>
<evidence type="ECO:0000313" key="10">
    <source>
        <dbReference type="Proteomes" id="UP000016936"/>
    </source>
</evidence>